<organism evidence="1 2">
    <name type="scientific">Eleusine coracana subsp. coracana</name>
    <dbReference type="NCBI Taxonomy" id="191504"/>
    <lineage>
        <taxon>Eukaryota</taxon>
        <taxon>Viridiplantae</taxon>
        <taxon>Streptophyta</taxon>
        <taxon>Embryophyta</taxon>
        <taxon>Tracheophyta</taxon>
        <taxon>Spermatophyta</taxon>
        <taxon>Magnoliopsida</taxon>
        <taxon>Liliopsida</taxon>
        <taxon>Poales</taxon>
        <taxon>Poaceae</taxon>
        <taxon>PACMAD clade</taxon>
        <taxon>Chloridoideae</taxon>
        <taxon>Cynodonteae</taxon>
        <taxon>Eleusininae</taxon>
        <taxon>Eleusine</taxon>
    </lineage>
</organism>
<name>A0AAV5EZR9_ELECO</name>
<evidence type="ECO:0000313" key="2">
    <source>
        <dbReference type="Proteomes" id="UP001054889"/>
    </source>
</evidence>
<reference evidence="1" key="2">
    <citation type="submission" date="2021-12" db="EMBL/GenBank/DDBJ databases">
        <title>Resequencing data analysis of finger millet.</title>
        <authorList>
            <person name="Hatakeyama M."/>
            <person name="Aluri S."/>
            <person name="Balachadran M.T."/>
            <person name="Sivarajan S.R."/>
            <person name="Poveda L."/>
            <person name="Shimizu-Inatsugi R."/>
            <person name="Schlapbach R."/>
            <person name="Sreeman S.M."/>
            <person name="Shimizu K.K."/>
        </authorList>
    </citation>
    <scope>NUCLEOTIDE SEQUENCE</scope>
</reference>
<dbReference type="Proteomes" id="UP001054889">
    <property type="component" value="Unassembled WGS sequence"/>
</dbReference>
<reference evidence="1" key="1">
    <citation type="journal article" date="2018" name="DNA Res.">
        <title>Multiple hybrid de novo genome assembly of finger millet, an orphan allotetraploid crop.</title>
        <authorList>
            <person name="Hatakeyama M."/>
            <person name="Aluri S."/>
            <person name="Balachadran M.T."/>
            <person name="Sivarajan S.R."/>
            <person name="Patrignani A."/>
            <person name="Gruter S."/>
            <person name="Poveda L."/>
            <person name="Shimizu-Inatsugi R."/>
            <person name="Baeten J."/>
            <person name="Francoijs K.J."/>
            <person name="Nataraja K.N."/>
            <person name="Reddy Y.A.N."/>
            <person name="Phadnis S."/>
            <person name="Ravikumar R.L."/>
            <person name="Schlapbach R."/>
            <person name="Sreeman S.M."/>
            <person name="Shimizu K.K."/>
        </authorList>
    </citation>
    <scope>NUCLEOTIDE SEQUENCE</scope>
</reference>
<dbReference type="EMBL" id="BQKI01000079">
    <property type="protein sequence ID" value="GJN27630.1"/>
    <property type="molecule type" value="Genomic_DNA"/>
</dbReference>
<comment type="caution">
    <text evidence="1">The sequence shown here is derived from an EMBL/GenBank/DDBJ whole genome shotgun (WGS) entry which is preliminary data.</text>
</comment>
<keyword evidence="2" id="KW-1185">Reference proteome</keyword>
<protein>
    <submittedName>
        <fullName evidence="1">Uncharacterized protein</fullName>
    </submittedName>
</protein>
<sequence>MMSLVLGGVGQIFRWTMRSKMASALSLFWVLGCCGVTEITVCSMELHQVFLLPYL</sequence>
<evidence type="ECO:0000313" key="1">
    <source>
        <dbReference type="EMBL" id="GJN27630.1"/>
    </source>
</evidence>
<gene>
    <name evidence="1" type="primary">gb15670</name>
    <name evidence="1" type="ORF">PR202_gb15670</name>
</gene>
<accession>A0AAV5EZR9</accession>
<proteinExistence type="predicted"/>
<dbReference type="AlphaFoldDB" id="A0AAV5EZR9"/>